<sequence>MESCHRSTAFGSLMRELLSDNGKGSVAFQFPAKYLVDIAERNQARFSQGMGLFTYLYGRIRGRWHFNFQQRSYSIAERTRPVSAKIWGRWHFNFQQRSYSIAERTRPVSAKIWVYLLISVAGYML</sequence>
<dbReference type="Proteomes" id="UP000824890">
    <property type="component" value="Unassembled WGS sequence"/>
</dbReference>
<reference evidence="1 2" key="1">
    <citation type="submission" date="2021-05" db="EMBL/GenBank/DDBJ databases">
        <title>Genome Assembly of Synthetic Allotetraploid Brassica napus Reveals Homoeologous Exchanges between Subgenomes.</title>
        <authorList>
            <person name="Davis J.T."/>
        </authorList>
    </citation>
    <scope>NUCLEOTIDE SEQUENCE [LARGE SCALE GENOMIC DNA]</scope>
    <source>
        <strain evidence="2">cv. Da-Ae</strain>
        <tissue evidence="1">Seedling</tissue>
    </source>
</reference>
<dbReference type="EMBL" id="JAGKQM010000019">
    <property type="protein sequence ID" value="KAH0857604.1"/>
    <property type="molecule type" value="Genomic_DNA"/>
</dbReference>
<evidence type="ECO:0000313" key="1">
    <source>
        <dbReference type="EMBL" id="KAH0857604.1"/>
    </source>
</evidence>
<keyword evidence="2" id="KW-1185">Reference proteome</keyword>
<accession>A0ABQ7XNV6</accession>
<gene>
    <name evidence="1" type="ORF">HID58_085865</name>
</gene>
<name>A0ABQ7XNV6_BRANA</name>
<protein>
    <submittedName>
        <fullName evidence="1">Uncharacterized protein</fullName>
    </submittedName>
</protein>
<comment type="caution">
    <text evidence="1">The sequence shown here is derived from an EMBL/GenBank/DDBJ whole genome shotgun (WGS) entry which is preliminary data.</text>
</comment>
<evidence type="ECO:0000313" key="2">
    <source>
        <dbReference type="Proteomes" id="UP000824890"/>
    </source>
</evidence>
<organism evidence="1 2">
    <name type="scientific">Brassica napus</name>
    <name type="common">Rape</name>
    <dbReference type="NCBI Taxonomy" id="3708"/>
    <lineage>
        <taxon>Eukaryota</taxon>
        <taxon>Viridiplantae</taxon>
        <taxon>Streptophyta</taxon>
        <taxon>Embryophyta</taxon>
        <taxon>Tracheophyta</taxon>
        <taxon>Spermatophyta</taxon>
        <taxon>Magnoliopsida</taxon>
        <taxon>eudicotyledons</taxon>
        <taxon>Gunneridae</taxon>
        <taxon>Pentapetalae</taxon>
        <taxon>rosids</taxon>
        <taxon>malvids</taxon>
        <taxon>Brassicales</taxon>
        <taxon>Brassicaceae</taxon>
        <taxon>Brassiceae</taxon>
        <taxon>Brassica</taxon>
    </lineage>
</organism>
<proteinExistence type="predicted"/>